<dbReference type="EMBL" id="MUKB01000014">
    <property type="protein sequence ID" value="OPX18446.1"/>
    <property type="molecule type" value="Genomic_DNA"/>
</dbReference>
<evidence type="ECO:0000313" key="2">
    <source>
        <dbReference type="EMBL" id="OPX18446.1"/>
    </source>
</evidence>
<organism evidence="2 3">
    <name type="scientific">candidate division WOR-3 bacterium 4484_100</name>
    <dbReference type="NCBI Taxonomy" id="1936077"/>
    <lineage>
        <taxon>Bacteria</taxon>
        <taxon>Bacteria division WOR-3</taxon>
    </lineage>
</organism>
<keyword evidence="1" id="KW-0812">Transmembrane</keyword>
<feature type="transmembrane region" description="Helical" evidence="1">
    <location>
        <begin position="38"/>
        <end position="57"/>
    </location>
</feature>
<reference evidence="3" key="1">
    <citation type="submission" date="2017-01" db="EMBL/GenBank/DDBJ databases">
        <title>Novel pathways for hydrocarbon cycling and metabolic interdependencies in hydrothermal sediment communities.</title>
        <authorList>
            <person name="Dombrowski N."/>
            <person name="Seitz K."/>
            <person name="Teske A."/>
            <person name="Baker B."/>
        </authorList>
    </citation>
    <scope>NUCLEOTIDE SEQUENCE [LARGE SCALE GENOMIC DNA]</scope>
</reference>
<comment type="caution">
    <text evidence="2">The sequence shown here is derived from an EMBL/GenBank/DDBJ whole genome shotgun (WGS) entry which is preliminary data.</text>
</comment>
<sequence>MKVLKYVSLILAIICIILGIIARLFLPGKILFGLAALTYLRLTIMMLLFALTFHFFFSEG</sequence>
<name>A0A1V4QI91_UNCW3</name>
<dbReference type="AlphaFoldDB" id="A0A1V4QI91"/>
<feature type="transmembrane region" description="Helical" evidence="1">
    <location>
        <begin position="6"/>
        <end position="26"/>
    </location>
</feature>
<evidence type="ECO:0000256" key="1">
    <source>
        <dbReference type="SAM" id="Phobius"/>
    </source>
</evidence>
<accession>A0A1V4QI91</accession>
<dbReference type="Proteomes" id="UP000191663">
    <property type="component" value="Unassembled WGS sequence"/>
</dbReference>
<keyword evidence="1" id="KW-1133">Transmembrane helix</keyword>
<keyword evidence="1" id="KW-0472">Membrane</keyword>
<proteinExistence type="predicted"/>
<gene>
    <name evidence="2" type="ORF">BXT86_01215</name>
</gene>
<protein>
    <submittedName>
        <fullName evidence="2">Uncharacterized protein</fullName>
    </submittedName>
</protein>
<evidence type="ECO:0000313" key="3">
    <source>
        <dbReference type="Proteomes" id="UP000191663"/>
    </source>
</evidence>